<evidence type="ECO:0000313" key="3">
    <source>
        <dbReference type="Proteomes" id="UP000756921"/>
    </source>
</evidence>
<dbReference type="Proteomes" id="UP000756921">
    <property type="component" value="Unassembled WGS sequence"/>
</dbReference>
<sequence length="325" mass="35980">MGYGVRPVNPYSPDRLSGYFDAFVHNTQTMHNLNTWAPTLNGLRGQKGYLEGLLSKTVTKLNALRDRQTRNQRILSTNPTPRTKRKKIQQDRWRTSKTIQTCENEEKAILDCLQVCENNIHTLEAIIYPPVLSFNGAGQYGSNSYGEPDTTSFGRQGWADDVDISSLEQTGRGPLLLGGVSADTTASCTEVEIRRPSPLPPRSVPGPKSAFLVAPPVSAHTDFMLSPEAATFEPSAAHLQLPVTQLTRELDKLTISGFLASKRMSSIHRRRCSDEGMAVERLSSVVRPTATRKDSSSSWPGQSRLRGREDGECAGKNRRKRCHSI</sequence>
<accession>A0A9P6GPW4</accession>
<feature type="compositionally biased region" description="Basic and acidic residues" evidence="1">
    <location>
        <begin position="306"/>
        <end position="315"/>
    </location>
</feature>
<organism evidence="2 3">
    <name type="scientific">Paraphaeosphaeria minitans</name>
    <dbReference type="NCBI Taxonomy" id="565426"/>
    <lineage>
        <taxon>Eukaryota</taxon>
        <taxon>Fungi</taxon>
        <taxon>Dikarya</taxon>
        <taxon>Ascomycota</taxon>
        <taxon>Pezizomycotina</taxon>
        <taxon>Dothideomycetes</taxon>
        <taxon>Pleosporomycetidae</taxon>
        <taxon>Pleosporales</taxon>
        <taxon>Massarineae</taxon>
        <taxon>Didymosphaeriaceae</taxon>
        <taxon>Paraphaeosphaeria</taxon>
    </lineage>
</organism>
<feature type="region of interest" description="Disordered" evidence="1">
    <location>
        <begin position="285"/>
        <end position="325"/>
    </location>
</feature>
<keyword evidence="3" id="KW-1185">Reference proteome</keyword>
<evidence type="ECO:0000256" key="1">
    <source>
        <dbReference type="SAM" id="MobiDB-lite"/>
    </source>
</evidence>
<reference evidence="2" key="1">
    <citation type="journal article" date="2020" name="Mol. Plant Microbe Interact.">
        <title>Genome Sequence of the Biocontrol Agent Coniothyrium minitans strain Conio (IMI 134523).</title>
        <authorList>
            <person name="Patel D."/>
            <person name="Shittu T.A."/>
            <person name="Baroncelli R."/>
            <person name="Muthumeenakshi S."/>
            <person name="Osborne T.H."/>
            <person name="Janganan T.K."/>
            <person name="Sreenivasaprasad S."/>
        </authorList>
    </citation>
    <scope>NUCLEOTIDE SEQUENCE</scope>
    <source>
        <strain evidence="2">Conio</strain>
    </source>
</reference>
<dbReference type="OrthoDB" id="3904016at2759"/>
<name>A0A9P6GPW4_9PLEO</name>
<dbReference type="AlphaFoldDB" id="A0A9P6GPW4"/>
<comment type="caution">
    <text evidence="2">The sequence shown here is derived from an EMBL/GenBank/DDBJ whole genome shotgun (WGS) entry which is preliminary data.</text>
</comment>
<evidence type="ECO:0000313" key="2">
    <source>
        <dbReference type="EMBL" id="KAF9739231.1"/>
    </source>
</evidence>
<feature type="compositionally biased region" description="Basic residues" evidence="1">
    <location>
        <begin position="316"/>
        <end position="325"/>
    </location>
</feature>
<proteinExistence type="predicted"/>
<dbReference type="EMBL" id="WJXW01000002">
    <property type="protein sequence ID" value="KAF9739231.1"/>
    <property type="molecule type" value="Genomic_DNA"/>
</dbReference>
<protein>
    <submittedName>
        <fullName evidence="2">Uncharacterized protein</fullName>
    </submittedName>
</protein>
<gene>
    <name evidence="2" type="ORF">PMIN01_01865</name>
</gene>